<feature type="region of interest" description="Disordered" evidence="2">
    <location>
        <begin position="234"/>
        <end position="277"/>
    </location>
</feature>
<reference evidence="4" key="1">
    <citation type="journal article" date="2020" name="Nat. Commun.">
        <title>Large-scale genome sequencing of mycorrhizal fungi provides insights into the early evolution of symbiotic traits.</title>
        <authorList>
            <person name="Miyauchi S."/>
            <person name="Kiss E."/>
            <person name="Kuo A."/>
            <person name="Drula E."/>
            <person name="Kohler A."/>
            <person name="Sanchez-Garcia M."/>
            <person name="Morin E."/>
            <person name="Andreopoulos B."/>
            <person name="Barry K.W."/>
            <person name="Bonito G."/>
            <person name="Buee M."/>
            <person name="Carver A."/>
            <person name="Chen C."/>
            <person name="Cichocki N."/>
            <person name="Clum A."/>
            <person name="Culley D."/>
            <person name="Crous P.W."/>
            <person name="Fauchery L."/>
            <person name="Girlanda M."/>
            <person name="Hayes R.D."/>
            <person name="Keri Z."/>
            <person name="LaButti K."/>
            <person name="Lipzen A."/>
            <person name="Lombard V."/>
            <person name="Magnuson J."/>
            <person name="Maillard F."/>
            <person name="Murat C."/>
            <person name="Nolan M."/>
            <person name="Ohm R.A."/>
            <person name="Pangilinan J."/>
            <person name="Pereira M.F."/>
            <person name="Perotto S."/>
            <person name="Peter M."/>
            <person name="Pfister S."/>
            <person name="Riley R."/>
            <person name="Sitrit Y."/>
            <person name="Stielow J.B."/>
            <person name="Szollosi G."/>
            <person name="Zifcakova L."/>
            <person name="Stursova M."/>
            <person name="Spatafora J.W."/>
            <person name="Tedersoo L."/>
            <person name="Vaario L.M."/>
            <person name="Yamada A."/>
            <person name="Yan M."/>
            <person name="Wang P."/>
            <person name="Xu J."/>
            <person name="Bruns T."/>
            <person name="Baldrian P."/>
            <person name="Vilgalys R."/>
            <person name="Dunand C."/>
            <person name="Henrissat B."/>
            <person name="Grigoriev I.V."/>
            <person name="Hibbett D."/>
            <person name="Nagy L.G."/>
            <person name="Martin F.M."/>
        </authorList>
    </citation>
    <scope>NUCLEOTIDE SEQUENCE</scope>
    <source>
        <strain evidence="4">UP504</strain>
    </source>
</reference>
<feature type="compositionally biased region" description="Polar residues" evidence="2">
    <location>
        <begin position="337"/>
        <end position="351"/>
    </location>
</feature>
<feature type="compositionally biased region" description="Polar residues" evidence="2">
    <location>
        <begin position="169"/>
        <end position="195"/>
    </location>
</feature>
<protein>
    <recommendedName>
        <fullName evidence="3">BZIP domain-containing protein</fullName>
    </recommendedName>
</protein>
<keyword evidence="5" id="KW-1185">Reference proteome</keyword>
<dbReference type="InterPro" id="IPR004827">
    <property type="entry name" value="bZIP"/>
</dbReference>
<feature type="region of interest" description="Disordered" evidence="2">
    <location>
        <begin position="422"/>
        <end position="446"/>
    </location>
</feature>
<keyword evidence="1" id="KW-0175">Coiled coil</keyword>
<dbReference type="AlphaFoldDB" id="A0A9P6DT69"/>
<feature type="compositionally biased region" description="Polar residues" evidence="2">
    <location>
        <begin position="390"/>
        <end position="399"/>
    </location>
</feature>
<feature type="region of interest" description="Disordered" evidence="2">
    <location>
        <begin position="300"/>
        <end position="356"/>
    </location>
</feature>
<dbReference type="GO" id="GO:0003700">
    <property type="term" value="F:DNA-binding transcription factor activity"/>
    <property type="evidence" value="ECO:0007669"/>
    <property type="project" value="InterPro"/>
</dbReference>
<evidence type="ECO:0000256" key="1">
    <source>
        <dbReference type="SAM" id="Coils"/>
    </source>
</evidence>
<dbReference type="EMBL" id="MU129037">
    <property type="protein sequence ID" value="KAF9509350.1"/>
    <property type="molecule type" value="Genomic_DNA"/>
</dbReference>
<organism evidence="4 5">
    <name type="scientific">Hydnum rufescens UP504</name>
    <dbReference type="NCBI Taxonomy" id="1448309"/>
    <lineage>
        <taxon>Eukaryota</taxon>
        <taxon>Fungi</taxon>
        <taxon>Dikarya</taxon>
        <taxon>Basidiomycota</taxon>
        <taxon>Agaricomycotina</taxon>
        <taxon>Agaricomycetes</taxon>
        <taxon>Cantharellales</taxon>
        <taxon>Hydnaceae</taxon>
        <taxon>Hydnum</taxon>
    </lineage>
</organism>
<feature type="compositionally biased region" description="Basic and acidic residues" evidence="2">
    <location>
        <begin position="326"/>
        <end position="336"/>
    </location>
</feature>
<dbReference type="Proteomes" id="UP000886523">
    <property type="component" value="Unassembled WGS sequence"/>
</dbReference>
<feature type="region of interest" description="Disordered" evidence="2">
    <location>
        <begin position="114"/>
        <end position="151"/>
    </location>
</feature>
<dbReference type="SMART" id="SM00338">
    <property type="entry name" value="BRLZ"/>
    <property type="match status" value="1"/>
</dbReference>
<dbReference type="Gene3D" id="1.20.5.170">
    <property type="match status" value="1"/>
</dbReference>
<feature type="compositionally biased region" description="Acidic residues" evidence="2">
    <location>
        <begin position="435"/>
        <end position="444"/>
    </location>
</feature>
<dbReference type="InterPro" id="IPR046347">
    <property type="entry name" value="bZIP_sf"/>
</dbReference>
<dbReference type="PROSITE" id="PS00036">
    <property type="entry name" value="BZIP_BASIC"/>
    <property type="match status" value="1"/>
</dbReference>
<accession>A0A9P6DT69</accession>
<dbReference type="SUPFAM" id="SSF57959">
    <property type="entry name" value="Leucine zipper domain"/>
    <property type="match status" value="1"/>
</dbReference>
<dbReference type="OrthoDB" id="2285533at2759"/>
<feature type="region of interest" description="Disordered" evidence="2">
    <location>
        <begin position="164"/>
        <end position="205"/>
    </location>
</feature>
<feature type="coiled-coil region" evidence="1">
    <location>
        <begin position="64"/>
        <end position="105"/>
    </location>
</feature>
<evidence type="ECO:0000259" key="3">
    <source>
        <dbReference type="PROSITE" id="PS00036"/>
    </source>
</evidence>
<feature type="region of interest" description="Disordered" evidence="2">
    <location>
        <begin position="385"/>
        <end position="406"/>
    </location>
</feature>
<feature type="region of interest" description="Disordered" evidence="2">
    <location>
        <begin position="1"/>
        <end position="40"/>
    </location>
</feature>
<evidence type="ECO:0000313" key="5">
    <source>
        <dbReference type="Proteomes" id="UP000886523"/>
    </source>
</evidence>
<evidence type="ECO:0000313" key="4">
    <source>
        <dbReference type="EMBL" id="KAF9509350.1"/>
    </source>
</evidence>
<comment type="caution">
    <text evidence="4">The sequence shown here is derived from an EMBL/GenBank/DDBJ whole genome shotgun (WGS) entry which is preliminary data.</text>
</comment>
<feature type="domain" description="BZIP" evidence="3">
    <location>
        <begin position="45"/>
        <end position="59"/>
    </location>
</feature>
<feature type="compositionally biased region" description="Polar residues" evidence="2">
    <location>
        <begin position="1"/>
        <end position="15"/>
    </location>
</feature>
<evidence type="ECO:0000256" key="2">
    <source>
        <dbReference type="SAM" id="MobiDB-lite"/>
    </source>
</evidence>
<name>A0A9P6DT69_9AGAM</name>
<sequence length="539" mass="58182">MPKASTSQPRQTSVPSDLEFDALHLSGRESLDEQPPSPKTAAIMRRRKNADAQAAFRARRANYIANLEETVTSLEGAVRRLQDACRDARDEAKELRDENKRLLSIIESAGLDSRRWDQSPGHAALPDNLHPAYHPTLSNPPSIRGSPSHPAEFNLAYAAPGVLAPSKSPIPNEQQQSDSYTQFSGYPSGPRSSDPNPIFRPDTFVATGSSIGAPDFIPTGQHAQQASLESQFVDYRPGSAGGSETSAQHPLFGHEVNDGLSDRSSLSEPSPGVAQTPLQLGFNGLTVFSPASALPMDYRAGDPSRQAAPWDPAFYTSPFPPQVQPENERELGRSDTVKASNYASLNRNGSRGSHRRAFSSADLLDPVHQQNEMFVDEAPYDFETYDFGQSRPSSASSGLSHGGEIGHYPVANPVLVRSRSRRHSFPASLSSPGDAAEESEDQDMEREPYPDLTNIARGGQVGLPSNDPGMSNTLAVIKAQAFGTVRKSRVRAKRPGADSAAKVAMEVLQARGLGLGLDVDLDVKGASSIRRRARKEEPS</sequence>
<gene>
    <name evidence="4" type="ORF">BS47DRAFT_1488012</name>
</gene>
<proteinExistence type="predicted"/>